<dbReference type="Pfam" id="PF13606">
    <property type="entry name" value="Ank_3"/>
    <property type="match status" value="1"/>
</dbReference>
<dbReference type="PROSITE" id="PS50297">
    <property type="entry name" value="ANK_REP_REGION"/>
    <property type="match status" value="5"/>
</dbReference>
<organism evidence="5 6">
    <name type="scientific">Clonostachys solani</name>
    <dbReference type="NCBI Taxonomy" id="160281"/>
    <lineage>
        <taxon>Eukaryota</taxon>
        <taxon>Fungi</taxon>
        <taxon>Dikarya</taxon>
        <taxon>Ascomycota</taxon>
        <taxon>Pezizomycotina</taxon>
        <taxon>Sordariomycetes</taxon>
        <taxon>Hypocreomycetidae</taxon>
        <taxon>Hypocreales</taxon>
        <taxon>Bionectriaceae</taxon>
        <taxon>Clonostachys</taxon>
    </lineage>
</organism>
<keyword evidence="2 3" id="KW-0040">ANK repeat</keyword>
<dbReference type="SUPFAM" id="SSF56112">
    <property type="entry name" value="Protein kinase-like (PK-like)"/>
    <property type="match status" value="1"/>
</dbReference>
<evidence type="ECO:0000313" key="5">
    <source>
        <dbReference type="EMBL" id="CAH0045859.1"/>
    </source>
</evidence>
<evidence type="ECO:0000256" key="3">
    <source>
        <dbReference type="PROSITE-ProRule" id="PRU00023"/>
    </source>
</evidence>
<dbReference type="CDD" id="cd00180">
    <property type="entry name" value="PKc"/>
    <property type="match status" value="1"/>
</dbReference>
<dbReference type="SUPFAM" id="SSF48403">
    <property type="entry name" value="Ankyrin repeat"/>
    <property type="match status" value="1"/>
</dbReference>
<gene>
    <name evidence="5" type="ORF">CSOL1703_00012490</name>
</gene>
<dbReference type="EMBL" id="CABFOC020000013">
    <property type="protein sequence ID" value="CAH0045859.1"/>
    <property type="molecule type" value="Genomic_DNA"/>
</dbReference>
<accession>A0A9N9W986</accession>
<reference evidence="6" key="1">
    <citation type="submission" date="2019-06" db="EMBL/GenBank/DDBJ databases">
        <authorList>
            <person name="Broberg M."/>
        </authorList>
    </citation>
    <scope>NUCLEOTIDE SEQUENCE [LARGE SCALE GENOMIC DNA]</scope>
</reference>
<dbReference type="PROSITE" id="PS50011">
    <property type="entry name" value="PROTEIN_KINASE_DOM"/>
    <property type="match status" value="1"/>
</dbReference>
<dbReference type="OrthoDB" id="10252171at2759"/>
<dbReference type="Gene3D" id="1.10.510.10">
    <property type="entry name" value="Transferase(Phosphotransferase) domain 1"/>
    <property type="match status" value="1"/>
</dbReference>
<dbReference type="GO" id="GO:0004672">
    <property type="term" value="F:protein kinase activity"/>
    <property type="evidence" value="ECO:0007669"/>
    <property type="project" value="InterPro"/>
</dbReference>
<feature type="domain" description="Protein kinase" evidence="4">
    <location>
        <begin position="46"/>
        <end position="312"/>
    </location>
</feature>
<evidence type="ECO:0000256" key="1">
    <source>
        <dbReference type="ARBA" id="ARBA00022737"/>
    </source>
</evidence>
<dbReference type="PROSITE" id="PS50088">
    <property type="entry name" value="ANK_REPEAT"/>
    <property type="match status" value="6"/>
</dbReference>
<proteinExistence type="predicted"/>
<dbReference type="Proteomes" id="UP000775872">
    <property type="component" value="Unassembled WGS sequence"/>
</dbReference>
<keyword evidence="6" id="KW-1185">Reference proteome</keyword>
<evidence type="ECO:0000256" key="2">
    <source>
        <dbReference type="ARBA" id="ARBA00023043"/>
    </source>
</evidence>
<feature type="repeat" description="ANK" evidence="3">
    <location>
        <begin position="506"/>
        <end position="538"/>
    </location>
</feature>
<dbReference type="InterPro" id="IPR011009">
    <property type="entry name" value="Kinase-like_dom_sf"/>
</dbReference>
<evidence type="ECO:0000313" key="6">
    <source>
        <dbReference type="Proteomes" id="UP000775872"/>
    </source>
</evidence>
<dbReference type="InterPro" id="IPR036770">
    <property type="entry name" value="Ankyrin_rpt-contain_sf"/>
</dbReference>
<dbReference type="InterPro" id="IPR000719">
    <property type="entry name" value="Prot_kinase_dom"/>
</dbReference>
<feature type="repeat" description="ANK" evidence="3">
    <location>
        <begin position="473"/>
        <end position="505"/>
    </location>
</feature>
<protein>
    <recommendedName>
        <fullName evidence="4">Protein kinase domain-containing protein</fullName>
    </recommendedName>
</protein>
<dbReference type="GO" id="GO:0005524">
    <property type="term" value="F:ATP binding"/>
    <property type="evidence" value="ECO:0007669"/>
    <property type="project" value="InterPro"/>
</dbReference>
<dbReference type="PROSITE" id="PS00108">
    <property type="entry name" value="PROTEIN_KINASE_ST"/>
    <property type="match status" value="1"/>
</dbReference>
<comment type="caution">
    <text evidence="5">The sequence shown here is derived from an EMBL/GenBank/DDBJ whole genome shotgun (WGS) entry which is preliminary data.</text>
</comment>
<feature type="repeat" description="ANK" evidence="3">
    <location>
        <begin position="605"/>
        <end position="637"/>
    </location>
</feature>
<name>A0A9N9W986_9HYPO</name>
<keyword evidence="1" id="KW-0677">Repeat</keyword>
<dbReference type="PANTHER" id="PTHR24171">
    <property type="entry name" value="ANKYRIN REPEAT DOMAIN-CONTAINING PROTEIN 39-RELATED"/>
    <property type="match status" value="1"/>
</dbReference>
<feature type="repeat" description="ANK" evidence="3">
    <location>
        <begin position="440"/>
        <end position="472"/>
    </location>
</feature>
<dbReference type="SMART" id="SM00220">
    <property type="entry name" value="S_TKc"/>
    <property type="match status" value="1"/>
</dbReference>
<dbReference type="Pfam" id="PF00069">
    <property type="entry name" value="Pkinase"/>
    <property type="match status" value="1"/>
</dbReference>
<reference evidence="5 6" key="2">
    <citation type="submission" date="2021-10" db="EMBL/GenBank/DDBJ databases">
        <authorList>
            <person name="Piombo E."/>
        </authorList>
    </citation>
    <scope>NUCLEOTIDE SEQUENCE [LARGE SCALE GENOMIC DNA]</scope>
</reference>
<dbReference type="Pfam" id="PF13637">
    <property type="entry name" value="Ank_4"/>
    <property type="match status" value="1"/>
</dbReference>
<feature type="repeat" description="ANK" evidence="3">
    <location>
        <begin position="572"/>
        <end position="597"/>
    </location>
</feature>
<dbReference type="SMART" id="SM00248">
    <property type="entry name" value="ANK"/>
    <property type="match status" value="8"/>
</dbReference>
<dbReference type="InterPro" id="IPR008271">
    <property type="entry name" value="Ser/Thr_kinase_AS"/>
</dbReference>
<dbReference type="InterPro" id="IPR002110">
    <property type="entry name" value="Ankyrin_rpt"/>
</dbReference>
<dbReference type="AlphaFoldDB" id="A0A9N9W986"/>
<feature type="repeat" description="ANK" evidence="3">
    <location>
        <begin position="539"/>
        <end position="571"/>
    </location>
</feature>
<evidence type="ECO:0000259" key="4">
    <source>
        <dbReference type="PROSITE" id="PS50011"/>
    </source>
</evidence>
<dbReference type="PRINTS" id="PR01415">
    <property type="entry name" value="ANKYRIN"/>
</dbReference>
<dbReference type="Gene3D" id="1.25.40.20">
    <property type="entry name" value="Ankyrin repeat-containing domain"/>
    <property type="match status" value="2"/>
</dbReference>
<dbReference type="PANTHER" id="PTHR24171:SF10">
    <property type="entry name" value="ANKYRIN REPEAT DOMAIN-CONTAINING PROTEIN 29-LIKE"/>
    <property type="match status" value="1"/>
</dbReference>
<sequence length="916" mass="100710">MSEQRWDALQDYRLETQHAQNPRYVTHIVEDPDQPPSAPSRVELWETSRFPIGEGGQGRVYLQTCVSGGRHHKLRALKTIKCDGDAGTKRQVRELETMVKFSHKKYSRYFVRMLGWYISERNLCIAMEYFPEGDLQSYLRNGARLNEGETREVISQVLQGLAIMHKSGLAHRDIKPQNILIQQCPKPNGPASWWVKLADFGISKRTDSVYTAVGGAVGTLQYMAPELVDMSSDVDYQSTDMWAVGAMTMYILTRVRDFRKRRLECKDIQDASSILPQGYEMSSDGLDLVFKLTFESPSERPKIDEIMAHQWVNQLIPRLAIPAVPFTNNDDSVPSSPDSLLGIEEEITDLATKLTETGFEYKPSLETPGKGKTVEKNTKPAALDYLIMAEEGDHLIMAEEGKTIQSELDSSLISTANMGQCDLAKQFLDMGADLETRDKHLGTPLYIAAYHGHTEVVELLVSRGANVAAANIERWTPINVAASLGHLQVVRLLCDEGANITTPNQDGWTPIYSASRYGHIDVVEFLADKGADIAKRDNHGMPPLLAAACHNFVNIVGFLSDRGADFISSDDQGQTPLLVAASNGYVELVQLLIGKGAATVSTGAGASIPLYAAAHYGHIDVVELLCDAGADIKVCDEAGQTPFTAAASNGHKETVKLLNRAQTSRLIKHSNFQTLTGKCAKVRLANIPRRLIYHSTSSKSSTEYLSDVSRRKLFAVSVSEEEAGKAADQKFWVLHSGASKSGAVLAAGGEIAKGIQTTTLDTIINVAAPRGSKEAKKEIPSTTILRAGLTEDGLTVMFRFTVNHVFEWRRIVKDEGVLGSPKEFKLYRLDEPGTDLADARVLDKAISAVVKSDPLASFRMDGEPGDSKAFKFHLLSDLSSRETLMALSTSLSIRSLVKKDRASVNYLRAIIGYDLI</sequence>
<dbReference type="Pfam" id="PF12796">
    <property type="entry name" value="Ank_2"/>
    <property type="match status" value="2"/>
</dbReference>